<dbReference type="InterPro" id="IPR030678">
    <property type="entry name" value="Peptide/Ni-bd"/>
</dbReference>
<evidence type="ECO:0000256" key="3">
    <source>
        <dbReference type="ARBA" id="ARBA00022448"/>
    </source>
</evidence>
<sequence>MKTGKLCAALLFGLALAGPAAAKDFKFAYQGEISTLDPHSLNEVFTLGMLGNVYEGLTLYSDSMELEPGLAVSWDLTSPTTWNVKLREGVKFHEGGDFDADDVIFSWQRGLTEGSDQKGRAGLIEEIVKKSPYEIEIKTFQPYPILMQEMTSFYIMDKEWSEENGAIEASSIKESANPGYAGQHANGTGPFRITDRQPGVSTTFERFDGYRNSKLATNVTRAEFVPIQEPATRVSALISGEMDMIFPVPVQDWNRLEGADGVSPLSGPEIRTMYFGMDQDRDELLFSSVKGKNPFKDQRVREAFAHAINVEAIAEKVMRGAATPAGIIIAPQVNGFDASLNTPFAYDPERSKELLAEAGYPDGFSITLDCPNDRYVNDEKICVAAAGMLSKVGIDVDVVAESKTRYFGRVFAQGGYETSFYFLGWTPASVDAHNSFLNILACRDEASGAGAYNLGNYCNERVSEITSMIASEIDPEKRQALISEALELSRDDIGYIPLFQQPLSWGVKDNITLAQRSDDVLDLRNVVIGE</sequence>
<dbReference type="GO" id="GO:0015833">
    <property type="term" value="P:peptide transport"/>
    <property type="evidence" value="ECO:0007669"/>
    <property type="project" value="TreeGrafter"/>
</dbReference>
<dbReference type="Proteomes" id="UP000281094">
    <property type="component" value="Unassembled WGS sequence"/>
</dbReference>
<evidence type="ECO:0000256" key="4">
    <source>
        <dbReference type="ARBA" id="ARBA00022729"/>
    </source>
</evidence>
<reference evidence="7 8" key="1">
    <citation type="submission" date="2018-10" db="EMBL/GenBank/DDBJ databases">
        <title>Notoacmeibacter sp. M2BS9Y-3-1, whole genome shotgun sequence.</title>
        <authorList>
            <person name="Tuo L."/>
        </authorList>
    </citation>
    <scope>NUCLEOTIDE SEQUENCE [LARGE SCALE GENOMIC DNA]</scope>
    <source>
        <strain evidence="7 8">M2BS9Y-3-1</strain>
    </source>
</reference>
<evidence type="ECO:0000313" key="8">
    <source>
        <dbReference type="Proteomes" id="UP000281094"/>
    </source>
</evidence>
<evidence type="ECO:0000259" key="6">
    <source>
        <dbReference type="Pfam" id="PF00496"/>
    </source>
</evidence>
<dbReference type="GO" id="GO:1904680">
    <property type="term" value="F:peptide transmembrane transporter activity"/>
    <property type="evidence" value="ECO:0007669"/>
    <property type="project" value="TreeGrafter"/>
</dbReference>
<keyword evidence="4 5" id="KW-0732">Signal</keyword>
<dbReference type="InterPro" id="IPR000914">
    <property type="entry name" value="SBP_5_dom"/>
</dbReference>
<comment type="subcellular location">
    <subcellularLocation>
        <location evidence="1">Periplasm</location>
    </subcellularLocation>
</comment>
<evidence type="ECO:0000256" key="5">
    <source>
        <dbReference type="SAM" id="SignalP"/>
    </source>
</evidence>
<feature type="chain" id="PRO_5018085251" evidence="5">
    <location>
        <begin position="23"/>
        <end position="530"/>
    </location>
</feature>
<dbReference type="Gene3D" id="3.10.105.10">
    <property type="entry name" value="Dipeptide-binding Protein, Domain 3"/>
    <property type="match status" value="1"/>
</dbReference>
<dbReference type="SUPFAM" id="SSF53850">
    <property type="entry name" value="Periplasmic binding protein-like II"/>
    <property type="match status" value="1"/>
</dbReference>
<proteinExistence type="inferred from homology"/>
<dbReference type="InterPro" id="IPR039424">
    <property type="entry name" value="SBP_5"/>
</dbReference>
<dbReference type="PANTHER" id="PTHR30290:SF9">
    <property type="entry name" value="OLIGOPEPTIDE-BINDING PROTEIN APPA"/>
    <property type="match status" value="1"/>
</dbReference>
<dbReference type="PANTHER" id="PTHR30290">
    <property type="entry name" value="PERIPLASMIC BINDING COMPONENT OF ABC TRANSPORTER"/>
    <property type="match status" value="1"/>
</dbReference>
<comment type="caution">
    <text evidence="7">The sequence shown here is derived from an EMBL/GenBank/DDBJ whole genome shotgun (WGS) entry which is preliminary data.</text>
</comment>
<feature type="domain" description="Solute-binding protein family 5" evidence="6">
    <location>
        <begin position="65"/>
        <end position="444"/>
    </location>
</feature>
<evidence type="ECO:0000256" key="1">
    <source>
        <dbReference type="ARBA" id="ARBA00004418"/>
    </source>
</evidence>
<dbReference type="PIRSF" id="PIRSF002741">
    <property type="entry name" value="MppA"/>
    <property type="match status" value="1"/>
</dbReference>
<dbReference type="GO" id="GO:0030288">
    <property type="term" value="C:outer membrane-bounded periplasmic space"/>
    <property type="evidence" value="ECO:0007669"/>
    <property type="project" value="UniProtKB-ARBA"/>
</dbReference>
<gene>
    <name evidence="7" type="ORF">D8780_03240</name>
</gene>
<protein>
    <submittedName>
        <fullName evidence="7">ABC transporter substrate-binding protein</fullName>
    </submittedName>
</protein>
<dbReference type="CDD" id="cd08498">
    <property type="entry name" value="PBP2_NikA_DppA_OppA_like_2"/>
    <property type="match status" value="1"/>
</dbReference>
<dbReference type="Gene3D" id="3.90.76.10">
    <property type="entry name" value="Dipeptide-binding Protein, Domain 1"/>
    <property type="match status" value="1"/>
</dbReference>
<dbReference type="GO" id="GO:0043190">
    <property type="term" value="C:ATP-binding cassette (ABC) transporter complex"/>
    <property type="evidence" value="ECO:0007669"/>
    <property type="project" value="InterPro"/>
</dbReference>
<dbReference type="EMBL" id="RCWN01000001">
    <property type="protein sequence ID" value="RLQ87368.1"/>
    <property type="molecule type" value="Genomic_DNA"/>
</dbReference>
<evidence type="ECO:0000313" key="7">
    <source>
        <dbReference type="EMBL" id="RLQ87368.1"/>
    </source>
</evidence>
<dbReference type="AlphaFoldDB" id="A0A3L7J9F0"/>
<organism evidence="7 8">
    <name type="scientific">Notoacmeibacter ruber</name>
    <dbReference type="NCBI Taxonomy" id="2670375"/>
    <lineage>
        <taxon>Bacteria</taxon>
        <taxon>Pseudomonadati</taxon>
        <taxon>Pseudomonadota</taxon>
        <taxon>Alphaproteobacteria</taxon>
        <taxon>Hyphomicrobiales</taxon>
        <taxon>Notoacmeibacteraceae</taxon>
        <taxon>Notoacmeibacter</taxon>
    </lineage>
</organism>
<accession>A0A3L7J9F0</accession>
<name>A0A3L7J9F0_9HYPH</name>
<feature type="signal peptide" evidence="5">
    <location>
        <begin position="1"/>
        <end position="22"/>
    </location>
</feature>
<dbReference type="RefSeq" id="WP_121644336.1">
    <property type="nucleotide sequence ID" value="NZ_RCWN01000001.1"/>
</dbReference>
<evidence type="ECO:0000256" key="2">
    <source>
        <dbReference type="ARBA" id="ARBA00005695"/>
    </source>
</evidence>
<keyword evidence="3" id="KW-0813">Transport</keyword>
<dbReference type="Pfam" id="PF00496">
    <property type="entry name" value="SBP_bac_5"/>
    <property type="match status" value="1"/>
</dbReference>
<comment type="similarity">
    <text evidence="2">Belongs to the bacterial solute-binding protein 5 family.</text>
</comment>
<dbReference type="Gene3D" id="3.40.190.10">
    <property type="entry name" value="Periplasmic binding protein-like II"/>
    <property type="match status" value="1"/>
</dbReference>
<keyword evidence="8" id="KW-1185">Reference proteome</keyword>